<protein>
    <submittedName>
        <fullName evidence="1">Uncharacterized protein</fullName>
    </submittedName>
</protein>
<evidence type="ECO:0000313" key="2">
    <source>
        <dbReference type="Proteomes" id="UP000256269"/>
    </source>
</evidence>
<dbReference type="EMBL" id="QUNO01000042">
    <property type="protein sequence ID" value="REH17876.1"/>
    <property type="molecule type" value="Genomic_DNA"/>
</dbReference>
<sequence>MQRIAELREHVDSTCAALRLLRHHIDHSEPDQLSCPECDRELRRKVATLTQPHAC</sequence>
<keyword evidence="2" id="KW-1185">Reference proteome</keyword>
<proteinExistence type="predicted"/>
<comment type="caution">
    <text evidence="1">The sequence shown here is derived from an EMBL/GenBank/DDBJ whole genome shotgun (WGS) entry which is preliminary data.</text>
</comment>
<dbReference type="RefSeq" id="WP_170218278.1">
    <property type="nucleotide sequence ID" value="NZ_CP144375.1"/>
</dbReference>
<accession>A0A3E0G5D5</accession>
<evidence type="ECO:0000313" key="1">
    <source>
        <dbReference type="EMBL" id="REH17876.1"/>
    </source>
</evidence>
<dbReference type="AlphaFoldDB" id="A0A3E0G5D5"/>
<dbReference type="Proteomes" id="UP000256269">
    <property type="component" value="Unassembled WGS sequence"/>
</dbReference>
<organism evidence="1 2">
    <name type="scientific">Kutzneria buriramensis</name>
    <dbReference type="NCBI Taxonomy" id="1045776"/>
    <lineage>
        <taxon>Bacteria</taxon>
        <taxon>Bacillati</taxon>
        <taxon>Actinomycetota</taxon>
        <taxon>Actinomycetes</taxon>
        <taxon>Pseudonocardiales</taxon>
        <taxon>Pseudonocardiaceae</taxon>
        <taxon>Kutzneria</taxon>
    </lineage>
</organism>
<gene>
    <name evidence="1" type="ORF">BCF44_14216</name>
</gene>
<name>A0A3E0G5D5_9PSEU</name>
<reference evidence="1 2" key="1">
    <citation type="submission" date="2018-08" db="EMBL/GenBank/DDBJ databases">
        <title>Genomic Encyclopedia of Archaeal and Bacterial Type Strains, Phase II (KMG-II): from individual species to whole genera.</title>
        <authorList>
            <person name="Goeker M."/>
        </authorList>
    </citation>
    <scope>NUCLEOTIDE SEQUENCE [LARGE SCALE GENOMIC DNA]</scope>
    <source>
        <strain evidence="1 2">DSM 45791</strain>
    </source>
</reference>